<dbReference type="CDD" id="cd00570">
    <property type="entry name" value="GST_N_family"/>
    <property type="match status" value="1"/>
</dbReference>
<dbReference type="GO" id="GO:0050077">
    <property type="term" value="F:maleylpyruvate isomerase activity"/>
    <property type="evidence" value="ECO:0007669"/>
    <property type="project" value="UniProtKB-EC"/>
</dbReference>
<dbReference type="GO" id="GO:0004364">
    <property type="term" value="F:glutathione transferase activity"/>
    <property type="evidence" value="ECO:0007669"/>
    <property type="project" value="TreeGrafter"/>
</dbReference>
<accession>A0A1A8THN4</accession>
<dbReference type="EMBL" id="FLOB01000004">
    <property type="protein sequence ID" value="SBS31873.1"/>
    <property type="molecule type" value="Genomic_DNA"/>
</dbReference>
<keyword evidence="3" id="KW-0413">Isomerase</keyword>
<dbReference type="GO" id="GO:0006749">
    <property type="term" value="P:glutathione metabolic process"/>
    <property type="evidence" value="ECO:0007669"/>
    <property type="project" value="TreeGrafter"/>
</dbReference>
<sequence length="204" mass="23310">MLQELILYSAQGSNSSERVEWVLDYKRIPYTRIEVTNEALHTTYREINPFGYVPCLAVSGHTLVESMAIIEYIEETFPKDKLIGGSALERAAVRSVCEYVNASIHSPQNRTVLKAFRPELTEQSKRELRGHWIATCLNQLMGQLCADSPFAIGKHFSIADIFVASIYKKARQHGMEELPFYQQHLLWLRQHARIQAAEPSVTPF</sequence>
<evidence type="ECO:0000313" key="3">
    <source>
        <dbReference type="EMBL" id="SBS31873.1"/>
    </source>
</evidence>
<dbReference type="SUPFAM" id="SSF47616">
    <property type="entry name" value="GST C-terminal domain-like"/>
    <property type="match status" value="1"/>
</dbReference>
<dbReference type="PROSITE" id="PS50404">
    <property type="entry name" value="GST_NTER"/>
    <property type="match status" value="1"/>
</dbReference>
<dbReference type="SFLD" id="SFLDS00019">
    <property type="entry name" value="Glutathione_Transferase_(cytos"/>
    <property type="match status" value="1"/>
</dbReference>
<gene>
    <name evidence="3" type="primary">nagL</name>
    <name evidence="3" type="ORF">MSP8886_02269</name>
</gene>
<dbReference type="Pfam" id="PF13417">
    <property type="entry name" value="GST_N_3"/>
    <property type="match status" value="1"/>
</dbReference>
<dbReference type="SUPFAM" id="SSF52833">
    <property type="entry name" value="Thioredoxin-like"/>
    <property type="match status" value="1"/>
</dbReference>
<organism evidence="3 4">
    <name type="scientific">Marinomonas spartinae</name>
    <dbReference type="NCBI Taxonomy" id="1792290"/>
    <lineage>
        <taxon>Bacteria</taxon>
        <taxon>Pseudomonadati</taxon>
        <taxon>Pseudomonadota</taxon>
        <taxon>Gammaproteobacteria</taxon>
        <taxon>Oceanospirillales</taxon>
        <taxon>Oceanospirillaceae</taxon>
        <taxon>Marinomonas</taxon>
    </lineage>
</organism>
<dbReference type="Gene3D" id="3.40.30.10">
    <property type="entry name" value="Glutaredoxin"/>
    <property type="match status" value="1"/>
</dbReference>
<feature type="domain" description="GST C-terminal" evidence="2">
    <location>
        <begin position="86"/>
        <end position="204"/>
    </location>
</feature>
<keyword evidence="3" id="KW-0670">Pyruvate</keyword>
<evidence type="ECO:0000313" key="4">
    <source>
        <dbReference type="Proteomes" id="UP000092544"/>
    </source>
</evidence>
<dbReference type="GO" id="GO:0016034">
    <property type="term" value="F:maleylacetoacetate isomerase activity"/>
    <property type="evidence" value="ECO:0007669"/>
    <property type="project" value="TreeGrafter"/>
</dbReference>
<evidence type="ECO:0000259" key="1">
    <source>
        <dbReference type="PROSITE" id="PS50404"/>
    </source>
</evidence>
<dbReference type="SFLD" id="SFLDG00358">
    <property type="entry name" value="Main_(cytGST)"/>
    <property type="match status" value="1"/>
</dbReference>
<proteinExistence type="predicted"/>
<dbReference type="InterPro" id="IPR040079">
    <property type="entry name" value="Glutathione_S-Trfase"/>
</dbReference>
<dbReference type="InterPro" id="IPR004045">
    <property type="entry name" value="Glutathione_S-Trfase_N"/>
</dbReference>
<feature type="domain" description="GST N-terminal" evidence="1">
    <location>
        <begin position="3"/>
        <end position="81"/>
    </location>
</feature>
<dbReference type="PANTHER" id="PTHR42673:SF21">
    <property type="entry name" value="GLUTATHIONE S-TRANSFERASE YFCF"/>
    <property type="match status" value="1"/>
</dbReference>
<reference evidence="3 4" key="1">
    <citation type="submission" date="2016-06" db="EMBL/GenBank/DDBJ databases">
        <authorList>
            <person name="Kjaerup R.B."/>
            <person name="Dalgaard T.S."/>
            <person name="Juul-Madsen H.R."/>
        </authorList>
    </citation>
    <scope>NUCLEOTIDE SEQUENCE [LARGE SCALE GENOMIC DNA]</scope>
    <source>
        <strain evidence="3 4">CECT 8886</strain>
    </source>
</reference>
<evidence type="ECO:0000259" key="2">
    <source>
        <dbReference type="PROSITE" id="PS50405"/>
    </source>
</evidence>
<dbReference type="OrthoDB" id="509852at2"/>
<dbReference type="Gene3D" id="1.20.1050.10">
    <property type="match status" value="1"/>
</dbReference>
<dbReference type="GO" id="GO:0006559">
    <property type="term" value="P:L-phenylalanine catabolic process"/>
    <property type="evidence" value="ECO:0007669"/>
    <property type="project" value="TreeGrafter"/>
</dbReference>
<dbReference type="Proteomes" id="UP000092544">
    <property type="component" value="Unassembled WGS sequence"/>
</dbReference>
<dbReference type="EC" id="5.2.1.4" evidence="3"/>
<dbReference type="PROSITE" id="PS50405">
    <property type="entry name" value="GST_CTER"/>
    <property type="match status" value="1"/>
</dbReference>
<dbReference type="AlphaFoldDB" id="A0A1A8THN4"/>
<keyword evidence="4" id="KW-1185">Reference proteome</keyword>
<dbReference type="InterPro" id="IPR036249">
    <property type="entry name" value="Thioredoxin-like_sf"/>
</dbReference>
<dbReference type="PANTHER" id="PTHR42673">
    <property type="entry name" value="MALEYLACETOACETATE ISOMERASE"/>
    <property type="match status" value="1"/>
</dbReference>
<dbReference type="STRING" id="1792290.MSP8886_02269"/>
<name>A0A1A8THN4_9GAMM</name>
<protein>
    <submittedName>
        <fullName evidence="3">Maleylpyruvate isomerase</fullName>
        <ecNumber evidence="3">5.2.1.4</ecNumber>
    </submittedName>
</protein>
<dbReference type="InterPro" id="IPR010987">
    <property type="entry name" value="Glutathione-S-Trfase_C-like"/>
</dbReference>
<dbReference type="RefSeq" id="WP_067016429.1">
    <property type="nucleotide sequence ID" value="NZ_FLOB01000004.1"/>
</dbReference>
<dbReference type="InterPro" id="IPR036282">
    <property type="entry name" value="Glutathione-S-Trfase_C_sf"/>
</dbReference>